<protein>
    <submittedName>
        <fullName evidence="1">Uncharacterized protein</fullName>
    </submittedName>
</protein>
<reference evidence="1" key="1">
    <citation type="journal article" date="2021" name="Proc. Natl. Acad. Sci. U.S.A.">
        <title>A Catalog of Tens of Thousands of Viruses from Human Metagenomes Reveals Hidden Associations with Chronic Diseases.</title>
        <authorList>
            <person name="Tisza M.J."/>
            <person name="Buck C.B."/>
        </authorList>
    </citation>
    <scope>NUCLEOTIDE SEQUENCE</scope>
    <source>
        <strain evidence="1">CtZih56</strain>
    </source>
</reference>
<name>A0A8S5SFV4_9CAUD</name>
<sequence>MRASEGTRVLFFCTQNGRLLARRGGPDVGQ</sequence>
<evidence type="ECO:0000313" key="1">
    <source>
        <dbReference type="EMBL" id="DAF49723.1"/>
    </source>
</evidence>
<proteinExistence type="predicted"/>
<dbReference type="EMBL" id="BK032586">
    <property type="protein sequence ID" value="DAF49723.1"/>
    <property type="molecule type" value="Genomic_DNA"/>
</dbReference>
<accession>A0A8S5SFV4</accession>
<organism evidence="1">
    <name type="scientific">Podoviridae sp. ctZih56</name>
    <dbReference type="NCBI Taxonomy" id="2827741"/>
    <lineage>
        <taxon>Viruses</taxon>
        <taxon>Duplodnaviria</taxon>
        <taxon>Heunggongvirae</taxon>
        <taxon>Uroviricota</taxon>
        <taxon>Caudoviricetes</taxon>
    </lineage>
</organism>